<protein>
    <submittedName>
        <fullName evidence="8">WD40 repeat-like protein</fullName>
    </submittedName>
</protein>
<accession>A0AAN6U808</accession>
<dbReference type="PROSITE" id="PS50082">
    <property type="entry name" value="WD_REPEATS_2"/>
    <property type="match status" value="2"/>
</dbReference>
<sequence length="748" mass="81289">MAGGVPSSPVERSAASNASLLSSPPGASTSRGKERRNPSITPRKFQRFFTPRSRVSSKPSAARKALCDLTAPALNRCQTPSSPLKPISEELGMPHHQDSHRGKRRKINHSTPEKQLNHLPSPLKSSPLLPTADLRPALRSPFRSLRSRQALQDGVYRDDDVPEDDQEELEPTVAEPKKPVPLHRRGLGAQLVQRMTGAMRFASERALECPVADWRTETANFQSRPEDVHFSSSHEGAPRSIPFCTATCHKNSLVAVGDEEGYIRLLDSNREFSKIHLSFQAHGNAIIDLAFSEDDHLLATASGDQTGRVIDMMTQRPVSILGHHTASLKQVRFQPGRGSGCVLATSGRDGSVQIWDLRCRGGPVQDVPIVSEAELRYRLPKPLNPGCVVNSIYDAHARATRQTKGQPAASISGDVARLGEVPGRFGEVSVTALQFLPPGREHLLLTACEADASIKLWDIRAVHTSRHQKASTPVSFTTPPGGHAAFRPFGICSMTLGGDGTRLYALCKDNTVYAYSTAHLVLGHAPELNPARPGVEPPRVRRHHPHGTAHQGLGPLYGFRHPLFHATSFYVKAAIRSAADGRGELLAVGSSDGAAVLFPTDERYLRDVWSSSSSSDTEQQENYYVGHPTDSAPLPRPGLRSAAAHPALTRSNSMSSLFAGRQGADGARTPMVRGGTPLVRGHGKEVGAVAWTSEGKLVTVGDDFIVRCWSEDRERAADLRLGGETEGRRWGCGWADVGDEWEGDRDDW</sequence>
<gene>
    <name evidence="8" type="ORF">N657DRAFT_231245</name>
</gene>
<feature type="region of interest" description="Disordered" evidence="7">
    <location>
        <begin position="659"/>
        <end position="679"/>
    </location>
</feature>
<reference evidence="8" key="2">
    <citation type="submission" date="2023-05" db="EMBL/GenBank/DDBJ databases">
        <authorList>
            <consortium name="Lawrence Berkeley National Laboratory"/>
            <person name="Steindorff A."/>
            <person name="Hensen N."/>
            <person name="Bonometti L."/>
            <person name="Westerberg I."/>
            <person name="Brannstrom I.O."/>
            <person name="Guillou S."/>
            <person name="Cros-Aarteil S."/>
            <person name="Calhoun S."/>
            <person name="Haridas S."/>
            <person name="Kuo A."/>
            <person name="Mondo S."/>
            <person name="Pangilinan J."/>
            <person name="Riley R."/>
            <person name="Labutti K."/>
            <person name="Andreopoulos B."/>
            <person name="Lipzen A."/>
            <person name="Chen C."/>
            <person name="Yanf M."/>
            <person name="Daum C."/>
            <person name="Ng V."/>
            <person name="Clum A."/>
            <person name="Ohm R."/>
            <person name="Martin F."/>
            <person name="Silar P."/>
            <person name="Natvig D."/>
            <person name="Lalanne C."/>
            <person name="Gautier V."/>
            <person name="Ament-Velasquez S.L."/>
            <person name="Kruys A."/>
            <person name="Hutchinson M.I."/>
            <person name="Powell A.J."/>
            <person name="Barry K."/>
            <person name="Miller A.N."/>
            <person name="Grigoriev I.V."/>
            <person name="Debuchy R."/>
            <person name="Gladieux P."/>
            <person name="Thoren M.H."/>
            <person name="Johannesson H."/>
        </authorList>
    </citation>
    <scope>NUCLEOTIDE SEQUENCE</scope>
    <source>
        <strain evidence="8">CBS 731.68</strain>
    </source>
</reference>
<evidence type="ECO:0000256" key="3">
    <source>
        <dbReference type="ARBA" id="ARBA00022737"/>
    </source>
</evidence>
<dbReference type="GO" id="GO:0043161">
    <property type="term" value="P:proteasome-mediated ubiquitin-dependent protein catabolic process"/>
    <property type="evidence" value="ECO:0007669"/>
    <property type="project" value="TreeGrafter"/>
</dbReference>
<evidence type="ECO:0000256" key="2">
    <source>
        <dbReference type="ARBA" id="ARBA00022574"/>
    </source>
</evidence>
<evidence type="ECO:0000256" key="6">
    <source>
        <dbReference type="PROSITE-ProRule" id="PRU00221"/>
    </source>
</evidence>
<feature type="compositionally biased region" description="Low complexity" evidence="7">
    <location>
        <begin position="13"/>
        <end position="30"/>
    </location>
</feature>
<name>A0AAN6U808_9PEZI</name>
<dbReference type="SUPFAM" id="SSF50978">
    <property type="entry name" value="WD40 repeat-like"/>
    <property type="match status" value="1"/>
</dbReference>
<dbReference type="PROSITE" id="PS00678">
    <property type="entry name" value="WD_REPEATS_1"/>
    <property type="match status" value="1"/>
</dbReference>
<evidence type="ECO:0000313" key="9">
    <source>
        <dbReference type="Proteomes" id="UP001302602"/>
    </source>
</evidence>
<evidence type="ECO:0000313" key="8">
    <source>
        <dbReference type="EMBL" id="KAK4127844.1"/>
    </source>
</evidence>
<dbReference type="InterPro" id="IPR019775">
    <property type="entry name" value="WD40_repeat_CS"/>
</dbReference>
<feature type="region of interest" description="Disordered" evidence="7">
    <location>
        <begin position="145"/>
        <end position="181"/>
    </location>
</feature>
<dbReference type="Proteomes" id="UP001302602">
    <property type="component" value="Unassembled WGS sequence"/>
</dbReference>
<feature type="region of interest" description="Disordered" evidence="7">
    <location>
        <begin position="609"/>
        <end position="640"/>
    </location>
</feature>
<keyword evidence="2 6" id="KW-0853">WD repeat</keyword>
<dbReference type="InterPro" id="IPR051865">
    <property type="entry name" value="WD-repeat_CDT2_adapter"/>
</dbReference>
<dbReference type="EMBL" id="MU853224">
    <property type="protein sequence ID" value="KAK4127844.1"/>
    <property type="molecule type" value="Genomic_DNA"/>
</dbReference>
<comment type="pathway">
    <text evidence="1">Protein modification; protein ubiquitination.</text>
</comment>
<feature type="region of interest" description="Disordered" evidence="7">
    <location>
        <begin position="1"/>
        <end position="132"/>
    </location>
</feature>
<organism evidence="8 9">
    <name type="scientific">Parathielavia appendiculata</name>
    <dbReference type="NCBI Taxonomy" id="2587402"/>
    <lineage>
        <taxon>Eukaryota</taxon>
        <taxon>Fungi</taxon>
        <taxon>Dikarya</taxon>
        <taxon>Ascomycota</taxon>
        <taxon>Pezizomycotina</taxon>
        <taxon>Sordariomycetes</taxon>
        <taxon>Sordariomycetidae</taxon>
        <taxon>Sordariales</taxon>
        <taxon>Chaetomiaceae</taxon>
        <taxon>Parathielavia</taxon>
    </lineage>
</organism>
<evidence type="ECO:0000256" key="5">
    <source>
        <dbReference type="ARBA" id="ARBA00038344"/>
    </source>
</evidence>
<dbReference type="InterPro" id="IPR001680">
    <property type="entry name" value="WD40_rpt"/>
</dbReference>
<dbReference type="InterPro" id="IPR036322">
    <property type="entry name" value="WD40_repeat_dom_sf"/>
</dbReference>
<evidence type="ECO:0000256" key="4">
    <source>
        <dbReference type="ARBA" id="ARBA00022786"/>
    </source>
</evidence>
<evidence type="ECO:0000256" key="7">
    <source>
        <dbReference type="SAM" id="MobiDB-lite"/>
    </source>
</evidence>
<dbReference type="InterPro" id="IPR015943">
    <property type="entry name" value="WD40/YVTN_repeat-like_dom_sf"/>
</dbReference>
<dbReference type="GeneID" id="87823087"/>
<dbReference type="PANTHER" id="PTHR22852:SF0">
    <property type="entry name" value="DENTICLELESS PROTEIN HOMOLOG"/>
    <property type="match status" value="1"/>
</dbReference>
<comment type="similarity">
    <text evidence="5">Belongs to the WD repeat cdt2 family.</text>
</comment>
<dbReference type="PROSITE" id="PS50294">
    <property type="entry name" value="WD_REPEATS_REGION"/>
    <property type="match status" value="1"/>
</dbReference>
<evidence type="ECO:0000256" key="1">
    <source>
        <dbReference type="ARBA" id="ARBA00004906"/>
    </source>
</evidence>
<proteinExistence type="inferred from homology"/>
<feature type="repeat" description="WD" evidence="6">
    <location>
        <begin position="321"/>
        <end position="358"/>
    </location>
</feature>
<feature type="compositionally biased region" description="Acidic residues" evidence="7">
    <location>
        <begin position="160"/>
        <end position="170"/>
    </location>
</feature>
<keyword evidence="4" id="KW-0833">Ubl conjugation pathway</keyword>
<dbReference type="RefSeq" id="XP_062651615.1">
    <property type="nucleotide sequence ID" value="XM_062786321.1"/>
</dbReference>
<dbReference type="Pfam" id="PF00400">
    <property type="entry name" value="WD40"/>
    <property type="match status" value="3"/>
</dbReference>
<keyword evidence="3" id="KW-0677">Repeat</keyword>
<dbReference type="AlphaFoldDB" id="A0AAN6U808"/>
<dbReference type="GO" id="GO:0005634">
    <property type="term" value="C:nucleus"/>
    <property type="evidence" value="ECO:0007669"/>
    <property type="project" value="TreeGrafter"/>
</dbReference>
<reference evidence="8" key="1">
    <citation type="journal article" date="2023" name="Mol. Phylogenet. Evol.">
        <title>Genome-scale phylogeny and comparative genomics of the fungal order Sordariales.</title>
        <authorList>
            <person name="Hensen N."/>
            <person name="Bonometti L."/>
            <person name="Westerberg I."/>
            <person name="Brannstrom I.O."/>
            <person name="Guillou S."/>
            <person name="Cros-Aarteil S."/>
            <person name="Calhoun S."/>
            <person name="Haridas S."/>
            <person name="Kuo A."/>
            <person name="Mondo S."/>
            <person name="Pangilinan J."/>
            <person name="Riley R."/>
            <person name="LaButti K."/>
            <person name="Andreopoulos B."/>
            <person name="Lipzen A."/>
            <person name="Chen C."/>
            <person name="Yan M."/>
            <person name="Daum C."/>
            <person name="Ng V."/>
            <person name="Clum A."/>
            <person name="Steindorff A."/>
            <person name="Ohm R.A."/>
            <person name="Martin F."/>
            <person name="Silar P."/>
            <person name="Natvig D.O."/>
            <person name="Lalanne C."/>
            <person name="Gautier V."/>
            <person name="Ament-Velasquez S.L."/>
            <person name="Kruys A."/>
            <person name="Hutchinson M.I."/>
            <person name="Powell A.J."/>
            <person name="Barry K."/>
            <person name="Miller A.N."/>
            <person name="Grigoriev I.V."/>
            <person name="Debuchy R."/>
            <person name="Gladieux P."/>
            <person name="Hiltunen Thoren M."/>
            <person name="Johannesson H."/>
        </authorList>
    </citation>
    <scope>NUCLEOTIDE SEQUENCE</scope>
    <source>
        <strain evidence="8">CBS 731.68</strain>
    </source>
</reference>
<dbReference type="Gene3D" id="2.130.10.10">
    <property type="entry name" value="YVTN repeat-like/Quinoprotein amine dehydrogenase"/>
    <property type="match status" value="3"/>
</dbReference>
<keyword evidence="9" id="KW-1185">Reference proteome</keyword>
<dbReference type="PANTHER" id="PTHR22852">
    <property type="entry name" value="LETHAL 2 DENTICLELESS PROTEIN RETINOIC ACID-REGULATED NUCLEAR MATRIX-ASSOCIATED PROTEIN"/>
    <property type="match status" value="1"/>
</dbReference>
<feature type="repeat" description="WD" evidence="6">
    <location>
        <begin position="279"/>
        <end position="320"/>
    </location>
</feature>
<dbReference type="GO" id="GO:0030674">
    <property type="term" value="F:protein-macromolecule adaptor activity"/>
    <property type="evidence" value="ECO:0007669"/>
    <property type="project" value="TreeGrafter"/>
</dbReference>
<feature type="compositionally biased region" description="Low complexity" evidence="7">
    <location>
        <begin position="119"/>
        <end position="130"/>
    </location>
</feature>
<dbReference type="SMART" id="SM00320">
    <property type="entry name" value="WD40"/>
    <property type="match status" value="6"/>
</dbReference>
<comment type="caution">
    <text evidence="8">The sequence shown here is derived from an EMBL/GenBank/DDBJ whole genome shotgun (WGS) entry which is preliminary data.</text>
</comment>